<evidence type="ECO:0000256" key="2">
    <source>
        <dbReference type="ARBA" id="ARBA00023163"/>
    </source>
</evidence>
<dbReference type="Pfam" id="PF04967">
    <property type="entry name" value="HTH_10"/>
    <property type="match status" value="1"/>
</dbReference>
<dbReference type="InterPro" id="IPR036388">
    <property type="entry name" value="WH-like_DNA-bd_sf"/>
</dbReference>
<dbReference type="Proteomes" id="UP000199170">
    <property type="component" value="Unassembled WGS sequence"/>
</dbReference>
<keyword evidence="2" id="KW-0804">Transcription</keyword>
<feature type="domain" description="HTH bat-type" evidence="3">
    <location>
        <begin position="24"/>
        <end position="73"/>
    </location>
</feature>
<reference evidence="5" key="1">
    <citation type="submission" date="2016-10" db="EMBL/GenBank/DDBJ databases">
        <authorList>
            <person name="Varghese N."/>
            <person name="Submissions S."/>
        </authorList>
    </citation>
    <scope>NUCLEOTIDE SEQUENCE [LARGE SCALE GENOMIC DNA]</scope>
    <source>
        <strain evidence="5">CGMCC 1.10118</strain>
    </source>
</reference>
<sequence length="86" mass="9682">MFEIRKIHQVSNYVNGENSGLIKKQQELLAIAYSNGYFDKPREMTLQEIAEELDISTSAASGRLRRGVKKLIDLSDVDTAIEPVVE</sequence>
<proteinExistence type="predicted"/>
<dbReference type="EMBL" id="FNPB01000007">
    <property type="protein sequence ID" value="SDY15299.1"/>
    <property type="molecule type" value="Genomic_DNA"/>
</dbReference>
<evidence type="ECO:0000313" key="4">
    <source>
        <dbReference type="EMBL" id="SDY15299.1"/>
    </source>
</evidence>
<gene>
    <name evidence="4" type="ORF">SAMN04487946_107105</name>
</gene>
<dbReference type="Gene3D" id="1.10.10.10">
    <property type="entry name" value="Winged helix-like DNA-binding domain superfamily/Winged helix DNA-binding domain"/>
    <property type="match status" value="1"/>
</dbReference>
<dbReference type="InterPro" id="IPR007050">
    <property type="entry name" value="HTH_bacterioopsin"/>
</dbReference>
<accession>A0A1H3HKW7</accession>
<dbReference type="AlphaFoldDB" id="A0A1H3HKW7"/>
<dbReference type="InterPro" id="IPR013324">
    <property type="entry name" value="RNA_pol_sigma_r3/r4-like"/>
</dbReference>
<evidence type="ECO:0000259" key="3">
    <source>
        <dbReference type="Pfam" id="PF04967"/>
    </source>
</evidence>
<dbReference type="PANTHER" id="PTHR34236">
    <property type="entry name" value="DIMETHYL SULFOXIDE REDUCTASE TRANSCRIPTIONAL ACTIVATOR"/>
    <property type="match status" value="1"/>
</dbReference>
<protein>
    <submittedName>
        <fullName evidence="4">HTH DNA binding domain-containing protein</fullName>
    </submittedName>
</protein>
<organism evidence="4 5">
    <name type="scientific">Halobellus clavatus</name>
    <dbReference type="NCBI Taxonomy" id="660517"/>
    <lineage>
        <taxon>Archaea</taxon>
        <taxon>Methanobacteriati</taxon>
        <taxon>Methanobacteriota</taxon>
        <taxon>Stenosarchaea group</taxon>
        <taxon>Halobacteria</taxon>
        <taxon>Halobacteriales</taxon>
        <taxon>Haloferacaceae</taxon>
        <taxon>Halobellus</taxon>
    </lineage>
</organism>
<keyword evidence="5" id="KW-1185">Reference proteome</keyword>
<dbReference type="PANTHER" id="PTHR34236:SF1">
    <property type="entry name" value="DIMETHYL SULFOXIDE REDUCTASE TRANSCRIPTIONAL ACTIVATOR"/>
    <property type="match status" value="1"/>
</dbReference>
<evidence type="ECO:0000313" key="5">
    <source>
        <dbReference type="Proteomes" id="UP000199170"/>
    </source>
</evidence>
<keyword evidence="1" id="KW-0805">Transcription regulation</keyword>
<dbReference type="SUPFAM" id="SSF88659">
    <property type="entry name" value="Sigma3 and sigma4 domains of RNA polymerase sigma factors"/>
    <property type="match status" value="1"/>
</dbReference>
<evidence type="ECO:0000256" key="1">
    <source>
        <dbReference type="ARBA" id="ARBA00023015"/>
    </source>
</evidence>
<name>A0A1H3HKW7_9EURY</name>